<dbReference type="Gene3D" id="3.40.710.10">
    <property type="entry name" value="DD-peptidase/beta-lactamase superfamily"/>
    <property type="match status" value="1"/>
</dbReference>
<dbReference type="SUPFAM" id="SSF56601">
    <property type="entry name" value="beta-lactamase/transpeptidase-like"/>
    <property type="match status" value="1"/>
</dbReference>
<keyword evidence="1" id="KW-1185">Reference proteome</keyword>
<accession>A0A6P8B885</accession>
<reference evidence="2" key="3">
    <citation type="submission" date="2025-08" db="UniProtKB">
        <authorList>
            <consortium name="RefSeq"/>
        </authorList>
    </citation>
    <scope>IDENTIFICATION</scope>
    <source>
        <strain evidence="2">NI907</strain>
    </source>
</reference>
<sequence>MNDKLPVRTAQDLGMMSGSLMSPAGGIRSPVRDLLTWGCTLLGPFRNEGGLSRAAARAPLVFYHTGAISGYHGCLMLIC</sequence>
<reference evidence="2" key="1">
    <citation type="journal article" date="2019" name="Mol. Biol. Evol.">
        <title>Blast fungal genomes show frequent chromosomal changes, gene gains and losses, and effector gene turnover.</title>
        <authorList>
            <person name="Gomez Luciano L.B."/>
            <person name="Jason Tsai I."/>
            <person name="Chuma I."/>
            <person name="Tosa Y."/>
            <person name="Chen Y.H."/>
            <person name="Li J.Y."/>
            <person name="Li M.Y."/>
            <person name="Jade Lu M.Y."/>
            <person name="Nakayashiki H."/>
            <person name="Li W.H."/>
        </authorList>
    </citation>
    <scope>NUCLEOTIDE SEQUENCE</scope>
    <source>
        <strain evidence="2">NI907</strain>
    </source>
</reference>
<evidence type="ECO:0000313" key="2">
    <source>
        <dbReference type="RefSeq" id="XP_030983441.1"/>
    </source>
</evidence>
<gene>
    <name evidence="2" type="ORF">PgNI_04248</name>
</gene>
<dbReference type="GeneID" id="41959207"/>
<dbReference type="RefSeq" id="XP_030983441.1">
    <property type="nucleotide sequence ID" value="XM_031124298.1"/>
</dbReference>
<dbReference type="KEGG" id="pgri:PgNI_04248"/>
<dbReference type="Proteomes" id="UP000515153">
    <property type="component" value="Unplaced"/>
</dbReference>
<proteinExistence type="predicted"/>
<reference evidence="2" key="2">
    <citation type="submission" date="2019-10" db="EMBL/GenBank/DDBJ databases">
        <authorList>
            <consortium name="NCBI Genome Project"/>
        </authorList>
    </citation>
    <scope>NUCLEOTIDE SEQUENCE</scope>
    <source>
        <strain evidence="2">NI907</strain>
    </source>
</reference>
<dbReference type="AlphaFoldDB" id="A0A6P8B885"/>
<name>A0A6P8B885_PYRGI</name>
<evidence type="ECO:0000313" key="1">
    <source>
        <dbReference type="Proteomes" id="UP000515153"/>
    </source>
</evidence>
<protein>
    <submittedName>
        <fullName evidence="2">Uncharacterized protein</fullName>
    </submittedName>
</protein>
<organism evidence="1 2">
    <name type="scientific">Pyricularia grisea</name>
    <name type="common">Crabgrass-specific blast fungus</name>
    <name type="synonym">Magnaporthe grisea</name>
    <dbReference type="NCBI Taxonomy" id="148305"/>
    <lineage>
        <taxon>Eukaryota</taxon>
        <taxon>Fungi</taxon>
        <taxon>Dikarya</taxon>
        <taxon>Ascomycota</taxon>
        <taxon>Pezizomycotina</taxon>
        <taxon>Sordariomycetes</taxon>
        <taxon>Sordariomycetidae</taxon>
        <taxon>Magnaporthales</taxon>
        <taxon>Pyriculariaceae</taxon>
        <taxon>Pyricularia</taxon>
    </lineage>
</organism>
<dbReference type="InterPro" id="IPR012338">
    <property type="entry name" value="Beta-lactam/transpept-like"/>
</dbReference>